<comment type="similarity">
    <text evidence="1 2">Belongs to the small heat shock protein (HSP20) family.</text>
</comment>
<protein>
    <recommendedName>
        <fullName evidence="4">SHSP domain-containing protein</fullName>
    </recommendedName>
</protein>
<dbReference type="AlphaFoldDB" id="A0AAU9J5H4"/>
<evidence type="ECO:0000256" key="3">
    <source>
        <dbReference type="SAM" id="Coils"/>
    </source>
</evidence>
<dbReference type="Gene3D" id="3.40.50.300">
    <property type="entry name" value="P-loop containing nucleotide triphosphate hydrolases"/>
    <property type="match status" value="1"/>
</dbReference>
<feature type="coiled-coil region" evidence="3">
    <location>
        <begin position="92"/>
        <end position="126"/>
    </location>
</feature>
<dbReference type="GO" id="GO:0005525">
    <property type="term" value="F:GTP binding"/>
    <property type="evidence" value="ECO:0007669"/>
    <property type="project" value="InterPro"/>
</dbReference>
<dbReference type="Pfam" id="PF00011">
    <property type="entry name" value="HSP20"/>
    <property type="match status" value="1"/>
</dbReference>
<evidence type="ECO:0000256" key="2">
    <source>
        <dbReference type="RuleBase" id="RU003616"/>
    </source>
</evidence>
<organism evidence="5 6">
    <name type="scientific">Blepharisma stoltei</name>
    <dbReference type="NCBI Taxonomy" id="1481888"/>
    <lineage>
        <taxon>Eukaryota</taxon>
        <taxon>Sar</taxon>
        <taxon>Alveolata</taxon>
        <taxon>Ciliophora</taxon>
        <taxon>Postciliodesmatophora</taxon>
        <taxon>Heterotrichea</taxon>
        <taxon>Heterotrichida</taxon>
        <taxon>Blepharismidae</taxon>
        <taxon>Blepharisma</taxon>
    </lineage>
</organism>
<evidence type="ECO:0000313" key="6">
    <source>
        <dbReference type="Proteomes" id="UP001162131"/>
    </source>
</evidence>
<dbReference type="InterPro" id="IPR027417">
    <property type="entry name" value="P-loop_NTPase"/>
</dbReference>
<dbReference type="PANTHER" id="PTHR34726:SF3">
    <property type="entry name" value="GUANYLATE-BINDING PROTEIN N-TERMINAL DOMAIN-CONTAINING PROTEIN-RELATED"/>
    <property type="match status" value="1"/>
</dbReference>
<reference evidence="5" key="1">
    <citation type="submission" date="2021-09" db="EMBL/GenBank/DDBJ databases">
        <authorList>
            <consortium name="AG Swart"/>
            <person name="Singh M."/>
            <person name="Singh A."/>
            <person name="Seah K."/>
            <person name="Emmerich C."/>
        </authorList>
    </citation>
    <scope>NUCLEOTIDE SEQUENCE</scope>
    <source>
        <strain evidence="5">ATCC30299</strain>
    </source>
</reference>
<evidence type="ECO:0000313" key="5">
    <source>
        <dbReference type="EMBL" id="CAG9321049.1"/>
    </source>
</evidence>
<dbReference type="PANTHER" id="PTHR34726">
    <property type="entry name" value="GBP DOMAIN-CONTAINING PROTEIN"/>
    <property type="match status" value="1"/>
</dbReference>
<comment type="caution">
    <text evidence="5">The sequence shown here is derived from an EMBL/GenBank/DDBJ whole genome shotgun (WGS) entry which is preliminary data.</text>
</comment>
<gene>
    <name evidence="5" type="ORF">BSTOLATCC_MIC27621</name>
</gene>
<dbReference type="InterPro" id="IPR008978">
    <property type="entry name" value="HSP20-like_chaperone"/>
</dbReference>
<feature type="domain" description="SHSP" evidence="4">
    <location>
        <begin position="483"/>
        <end position="592"/>
    </location>
</feature>
<dbReference type="SUPFAM" id="SSF49764">
    <property type="entry name" value="HSP20-like chaperones"/>
    <property type="match status" value="1"/>
</dbReference>
<accession>A0AAU9J5H4</accession>
<keyword evidence="6" id="KW-1185">Reference proteome</keyword>
<proteinExistence type="inferred from homology"/>
<sequence>MSRYDFWQDDNSSSFNFPPTDTSPSDTFLRHATDLFNTLTEEEEQITRSLPILISQQSSKQDQVDLIEAYALELKIRNQEKMNLLDSFLSHEKSHSLQVRQLEQEIKKLKEEASAAKNMINKRINRIAGTLNATDVYDWIVDIGLITDISKSGWEVEFSEKFWSSWGKTMESQADSKGEVIVKNEPNIKNDAGNTSWDGAVVSVVGLYDKGKTFLLNNLTDSYLPSGKKVNTRGLSFKHVQMDTGTNLILLDTAGSYSPVKVLNEFSVAEKEATELFILDMVFEISDYFICVVNDFTSLDQRFLDKITRSLQNSSTKIFREVIVVHNLKDVEDENVINHIWETQVTQIYGSGSTQSTKVAANSPESNELVEKSVSWFKTDYSRHVCLANADSEIGQKLNPWTFSLLKYWLKAVFVPVNRPLSVVETVVSIIKSKISSYFKTPVEVQLINGQNPLKKIIICKNMSQSESLRLPQFSMDSSGFIISRPDSFIPAVDIIEDSAYKIYMDISGLSKEDILLTRQNVLTVVQGRRKKPNLNSPESARVIKQERKYGDFAISFKIPEQYERRWNSFEVKDGVLMIAYNKDEDEISKMQ</sequence>
<evidence type="ECO:0000259" key="4">
    <source>
        <dbReference type="PROSITE" id="PS01031"/>
    </source>
</evidence>
<name>A0AAU9J5H4_9CILI</name>
<dbReference type="EMBL" id="CAJZBQ010000027">
    <property type="protein sequence ID" value="CAG9321049.1"/>
    <property type="molecule type" value="Genomic_DNA"/>
</dbReference>
<keyword evidence="3" id="KW-0175">Coiled coil</keyword>
<dbReference type="InterPro" id="IPR006073">
    <property type="entry name" value="GTP-bd"/>
</dbReference>
<dbReference type="Gene3D" id="2.60.40.790">
    <property type="match status" value="1"/>
</dbReference>
<dbReference type="Pfam" id="PF01926">
    <property type="entry name" value="MMR_HSR1"/>
    <property type="match status" value="1"/>
</dbReference>
<dbReference type="PROSITE" id="PS01031">
    <property type="entry name" value="SHSP"/>
    <property type="match status" value="1"/>
</dbReference>
<dbReference type="SUPFAM" id="SSF52540">
    <property type="entry name" value="P-loop containing nucleoside triphosphate hydrolases"/>
    <property type="match status" value="1"/>
</dbReference>
<dbReference type="InterPro" id="IPR002068">
    <property type="entry name" value="A-crystallin/Hsp20_dom"/>
</dbReference>
<dbReference type="CDD" id="cd06464">
    <property type="entry name" value="ACD_sHsps-like"/>
    <property type="match status" value="1"/>
</dbReference>
<evidence type="ECO:0000256" key="1">
    <source>
        <dbReference type="PROSITE-ProRule" id="PRU00285"/>
    </source>
</evidence>
<dbReference type="Proteomes" id="UP001162131">
    <property type="component" value="Unassembled WGS sequence"/>
</dbReference>